<accession>A0A0A5HY97</accession>
<dbReference type="OrthoDB" id="5814217at2"/>
<reference evidence="2 3" key="1">
    <citation type="submission" date="2014-10" db="EMBL/GenBank/DDBJ databases">
        <title>Genome sequencing of Vibrio sinaloensis T08.</title>
        <authorList>
            <person name="Chan K.-G."/>
            <person name="Mohamad N.I."/>
        </authorList>
    </citation>
    <scope>NUCLEOTIDE SEQUENCE [LARGE SCALE GENOMIC DNA]</scope>
    <source>
        <strain evidence="2 3">T08</strain>
    </source>
</reference>
<dbReference type="RefSeq" id="WP_005471192.1">
    <property type="nucleotide sequence ID" value="NZ_JAVHXF010000571.1"/>
</dbReference>
<dbReference type="STRING" id="379097.SE23_04085"/>
<organism evidence="2 3">
    <name type="scientific">Photobacterium sp. (strain ATCC 43367)</name>
    <dbReference type="NCBI Taxonomy" id="379097"/>
    <lineage>
        <taxon>Bacteria</taxon>
        <taxon>Pseudomonadati</taxon>
        <taxon>Pseudomonadota</taxon>
        <taxon>Gammaproteobacteria</taxon>
        <taxon>Vibrionales</taxon>
        <taxon>Vibrionaceae</taxon>
        <taxon>Vibrio</taxon>
        <taxon>Vibrio oreintalis group</taxon>
    </lineage>
</organism>
<evidence type="ECO:0000256" key="1">
    <source>
        <dbReference type="SAM" id="SignalP"/>
    </source>
</evidence>
<sequence length="172" mass="18779">MKKFIIASAIACAGLTGVAQANNFNYTYGELRTSIGPESTGLEVSTFLTENSHLIARVDSQFEGDYDVAGGVGFNGPISQFADIYGQLLIHYVDFPDDSSRDNRSQTEMNIGTRIWLTDQIEATARLGRNGSASVFHAGVRFHSTEQLSLSAETRNNGLYGPQVTMSVRFQL</sequence>
<name>A0A0A5HY97_PHOS4</name>
<keyword evidence="1" id="KW-0732">Signal</keyword>
<gene>
    <name evidence="2" type="ORF">NM06_01525</name>
</gene>
<evidence type="ECO:0008006" key="4">
    <source>
        <dbReference type="Google" id="ProtNLM"/>
    </source>
</evidence>
<dbReference type="EMBL" id="JRWP01000003">
    <property type="protein sequence ID" value="KGY10517.1"/>
    <property type="molecule type" value="Genomic_DNA"/>
</dbReference>
<feature type="signal peptide" evidence="1">
    <location>
        <begin position="1"/>
        <end position="21"/>
    </location>
</feature>
<comment type="caution">
    <text evidence="2">The sequence shown here is derived from an EMBL/GenBank/DDBJ whole genome shotgun (WGS) entry which is preliminary data.</text>
</comment>
<protein>
    <recommendedName>
        <fullName evidence="4">Outer membrane protein beta-barrel domain-containing protein</fullName>
    </recommendedName>
</protein>
<evidence type="ECO:0000313" key="3">
    <source>
        <dbReference type="Proteomes" id="UP000030451"/>
    </source>
</evidence>
<dbReference type="AlphaFoldDB" id="A0A0A5HY97"/>
<evidence type="ECO:0000313" key="2">
    <source>
        <dbReference type="EMBL" id="KGY10517.1"/>
    </source>
</evidence>
<feature type="chain" id="PRO_5002022391" description="Outer membrane protein beta-barrel domain-containing protein" evidence="1">
    <location>
        <begin position="22"/>
        <end position="172"/>
    </location>
</feature>
<proteinExistence type="predicted"/>
<dbReference type="Proteomes" id="UP000030451">
    <property type="component" value="Unassembled WGS sequence"/>
</dbReference>